<dbReference type="SUPFAM" id="SSF103506">
    <property type="entry name" value="Mitochondrial carrier"/>
    <property type="match status" value="1"/>
</dbReference>
<dbReference type="OMA" id="VCINCMV"/>
<dbReference type="EnsemblMetazoa" id="XM_011411531.2">
    <property type="protein sequence ID" value="XP_011409833.1"/>
    <property type="gene ID" value="LOC100636650"/>
</dbReference>
<dbReference type="GO" id="GO:0005743">
    <property type="term" value="C:mitochondrial inner membrane"/>
    <property type="evidence" value="ECO:0007669"/>
    <property type="project" value="UniProtKB-SubCell"/>
</dbReference>
<dbReference type="PANTHER" id="PTHR24089">
    <property type="entry name" value="SOLUTE CARRIER FAMILY 25"/>
    <property type="match status" value="1"/>
</dbReference>
<dbReference type="Pfam" id="PF13499">
    <property type="entry name" value="EF-hand_7"/>
    <property type="match status" value="2"/>
</dbReference>
<keyword evidence="14" id="KW-1185">Reference proteome</keyword>
<dbReference type="InterPro" id="IPR002048">
    <property type="entry name" value="EF_hand_dom"/>
</dbReference>
<dbReference type="AlphaFoldDB" id="A0A1X7VP08"/>
<protein>
    <recommendedName>
        <fullName evidence="12">EF-hand domain-containing protein</fullName>
    </recommendedName>
</protein>
<feature type="transmembrane region" description="Helical" evidence="11">
    <location>
        <begin position="358"/>
        <end position="378"/>
    </location>
</feature>
<feature type="repeat" description="Solcar" evidence="9">
    <location>
        <begin position="355"/>
        <end position="426"/>
    </location>
</feature>
<dbReference type="SUPFAM" id="SSF47473">
    <property type="entry name" value="EF-hand"/>
    <property type="match status" value="1"/>
</dbReference>
<feature type="repeat" description="Solcar" evidence="9">
    <location>
        <begin position="263"/>
        <end position="347"/>
    </location>
</feature>
<organism evidence="13">
    <name type="scientific">Amphimedon queenslandica</name>
    <name type="common">Sponge</name>
    <dbReference type="NCBI Taxonomy" id="400682"/>
    <lineage>
        <taxon>Eukaryota</taxon>
        <taxon>Metazoa</taxon>
        <taxon>Porifera</taxon>
        <taxon>Demospongiae</taxon>
        <taxon>Heteroscleromorpha</taxon>
        <taxon>Haplosclerida</taxon>
        <taxon>Niphatidae</taxon>
        <taxon>Amphimedon</taxon>
    </lineage>
</organism>
<keyword evidence="7 11" id="KW-1133">Transmembrane helix</keyword>
<evidence type="ECO:0000256" key="11">
    <source>
        <dbReference type="SAM" id="Phobius"/>
    </source>
</evidence>
<dbReference type="InParanoid" id="A0A1X7VP08"/>
<dbReference type="PRINTS" id="PR00926">
    <property type="entry name" value="MITOCARRIER"/>
</dbReference>
<dbReference type="Gene3D" id="1.50.40.10">
    <property type="entry name" value="Mitochondrial carrier domain"/>
    <property type="match status" value="1"/>
</dbReference>
<feature type="domain" description="EF-hand" evidence="12">
    <location>
        <begin position="4"/>
        <end position="39"/>
    </location>
</feature>
<evidence type="ECO:0000256" key="6">
    <source>
        <dbReference type="ARBA" id="ARBA00022837"/>
    </source>
</evidence>
<evidence type="ECO:0000313" key="13">
    <source>
        <dbReference type="EnsemblMetazoa" id="Aqu2.1.41118_001"/>
    </source>
</evidence>
<proteinExistence type="inferred from homology"/>
<dbReference type="GO" id="GO:0005509">
    <property type="term" value="F:calcium ion binding"/>
    <property type="evidence" value="ECO:0007669"/>
    <property type="project" value="InterPro"/>
</dbReference>
<gene>
    <name evidence="13" type="primary">100636650</name>
</gene>
<dbReference type="eggNOG" id="KOG0036">
    <property type="taxonomic scope" value="Eukaryota"/>
</dbReference>
<feature type="transmembrane region" description="Helical" evidence="11">
    <location>
        <begin position="318"/>
        <end position="338"/>
    </location>
</feature>
<dbReference type="PROSITE" id="PS00018">
    <property type="entry name" value="EF_HAND_1"/>
    <property type="match status" value="3"/>
</dbReference>
<comment type="subcellular location">
    <subcellularLocation>
        <location evidence="1">Mitochondrion inner membrane</location>
        <topology evidence="1">Multi-pass membrane protein</topology>
    </subcellularLocation>
</comment>
<evidence type="ECO:0000256" key="1">
    <source>
        <dbReference type="ARBA" id="ARBA00004448"/>
    </source>
</evidence>
<dbReference type="InterPro" id="IPR018247">
    <property type="entry name" value="EF_Hand_1_Ca_BS"/>
</dbReference>
<dbReference type="InterPro" id="IPR018108">
    <property type="entry name" value="MCP_transmembrane"/>
</dbReference>
<feature type="transmembrane region" description="Helical" evidence="11">
    <location>
        <begin position="398"/>
        <end position="419"/>
    </location>
</feature>
<keyword evidence="3 10" id="KW-0813">Transport</keyword>
<dbReference type="OrthoDB" id="270584at2759"/>
<accession>A0A1X7VP08</accession>
<evidence type="ECO:0000256" key="7">
    <source>
        <dbReference type="ARBA" id="ARBA00022989"/>
    </source>
</evidence>
<keyword evidence="6" id="KW-0106">Calcium</keyword>
<evidence type="ECO:0000256" key="2">
    <source>
        <dbReference type="ARBA" id="ARBA00006375"/>
    </source>
</evidence>
<dbReference type="STRING" id="400682.A0A1X7VP08"/>
<dbReference type="KEGG" id="aqu:100636650"/>
<evidence type="ECO:0000256" key="5">
    <source>
        <dbReference type="ARBA" id="ARBA00022737"/>
    </source>
</evidence>
<keyword evidence="8 9" id="KW-0472">Membrane</keyword>
<evidence type="ECO:0000256" key="4">
    <source>
        <dbReference type="ARBA" id="ARBA00022692"/>
    </source>
</evidence>
<dbReference type="Gene3D" id="1.10.238.10">
    <property type="entry name" value="EF-hand"/>
    <property type="match status" value="2"/>
</dbReference>
<feature type="domain" description="EF-hand" evidence="12">
    <location>
        <begin position="103"/>
        <end position="138"/>
    </location>
</feature>
<comment type="similarity">
    <text evidence="2 10">Belongs to the mitochondrial carrier (TC 2.A.29) family.</text>
</comment>
<evidence type="ECO:0000313" key="14">
    <source>
        <dbReference type="Proteomes" id="UP000007879"/>
    </source>
</evidence>
<keyword evidence="4 9" id="KW-0812">Transmembrane</keyword>
<dbReference type="SMART" id="SM00054">
    <property type="entry name" value="EFh"/>
    <property type="match status" value="3"/>
</dbReference>
<sequence>MNEKVKDKLLSLFNKLDKDGSGNISLEELSLACSDLSIKLTEDEKRRFLRADSSGDRLLDFEEFCSFYTQSLQGVFDNIDKDKSGEISVAELEDAFKRLGQSVNGRELKALLAQVDKDKNGRVDFNEFSEYFISLPSPSVRAVLEQWSSGLSVDVGSDLAPPVIPPPSMKIGLTLFAGGTAGIVSRTATAPLEKIKILAQTNGEARLVSTFNNIIKMETWRGLYAGNGLNCLRVLPFSGLVCLAYANIAQYFPLDGTSDNVKVNTMVRMGVGAFAGCFATILTHPIDLIRAQVTIDTANKHSLAQRIRIIYQQEQLRGLYKGLGPTLLAIAPFIAVQQASYDLLKHKATLHGLTPSPMLFLTCGALAGATAQTAVYPLDVIRRRLQVSGAAARSLRELFSGLSVTYLKIMPSVAISLLVRDALLGRLKK</sequence>
<dbReference type="PROSITE" id="PS50920">
    <property type="entry name" value="SOLCAR"/>
    <property type="match status" value="3"/>
</dbReference>
<dbReference type="Proteomes" id="UP000007879">
    <property type="component" value="Unassembled WGS sequence"/>
</dbReference>
<dbReference type="GO" id="GO:0055085">
    <property type="term" value="P:transmembrane transport"/>
    <property type="evidence" value="ECO:0007669"/>
    <property type="project" value="InterPro"/>
</dbReference>
<evidence type="ECO:0000256" key="9">
    <source>
        <dbReference type="PROSITE-ProRule" id="PRU00282"/>
    </source>
</evidence>
<dbReference type="InterPro" id="IPR023395">
    <property type="entry name" value="MCP_dom_sf"/>
</dbReference>
<evidence type="ECO:0000259" key="12">
    <source>
        <dbReference type="PROSITE" id="PS50222"/>
    </source>
</evidence>
<dbReference type="InterPro" id="IPR011992">
    <property type="entry name" value="EF-hand-dom_pair"/>
</dbReference>
<evidence type="ECO:0000256" key="10">
    <source>
        <dbReference type="RuleBase" id="RU000488"/>
    </source>
</evidence>
<evidence type="ECO:0000256" key="3">
    <source>
        <dbReference type="ARBA" id="ARBA00022448"/>
    </source>
</evidence>
<feature type="repeat" description="Solcar" evidence="9">
    <location>
        <begin position="169"/>
        <end position="251"/>
    </location>
</feature>
<name>A0A1X7VP08_AMPQE</name>
<dbReference type="EnsemblMetazoa" id="Aqu2.1.41118_001">
    <property type="protein sequence ID" value="Aqu2.1.41118_001"/>
    <property type="gene ID" value="Aqu2.1.41118"/>
</dbReference>
<dbReference type="InterPro" id="IPR002067">
    <property type="entry name" value="MCP"/>
</dbReference>
<dbReference type="PROSITE" id="PS50222">
    <property type="entry name" value="EF_HAND_2"/>
    <property type="match status" value="3"/>
</dbReference>
<evidence type="ECO:0000256" key="8">
    <source>
        <dbReference type="ARBA" id="ARBA00023136"/>
    </source>
</evidence>
<reference evidence="13" key="2">
    <citation type="submission" date="2017-05" db="UniProtKB">
        <authorList>
            <consortium name="EnsemblMetazoa"/>
        </authorList>
    </citation>
    <scope>IDENTIFICATION</scope>
</reference>
<reference evidence="14" key="1">
    <citation type="journal article" date="2010" name="Nature">
        <title>The Amphimedon queenslandica genome and the evolution of animal complexity.</title>
        <authorList>
            <person name="Srivastava M."/>
            <person name="Simakov O."/>
            <person name="Chapman J."/>
            <person name="Fahey B."/>
            <person name="Gauthier M.E."/>
            <person name="Mitros T."/>
            <person name="Richards G.S."/>
            <person name="Conaco C."/>
            <person name="Dacre M."/>
            <person name="Hellsten U."/>
            <person name="Larroux C."/>
            <person name="Putnam N.H."/>
            <person name="Stanke M."/>
            <person name="Adamska M."/>
            <person name="Darling A."/>
            <person name="Degnan S.M."/>
            <person name="Oakley T.H."/>
            <person name="Plachetzki D.C."/>
            <person name="Zhai Y."/>
            <person name="Adamski M."/>
            <person name="Calcino A."/>
            <person name="Cummins S.F."/>
            <person name="Goodstein D.M."/>
            <person name="Harris C."/>
            <person name="Jackson D.J."/>
            <person name="Leys S.P."/>
            <person name="Shu S."/>
            <person name="Woodcroft B.J."/>
            <person name="Vervoort M."/>
            <person name="Kosik K.S."/>
            <person name="Manning G."/>
            <person name="Degnan B.M."/>
            <person name="Rokhsar D.S."/>
        </authorList>
    </citation>
    <scope>NUCLEOTIDE SEQUENCE [LARGE SCALE GENOMIC DNA]</scope>
</reference>
<keyword evidence="5" id="KW-0677">Repeat</keyword>
<dbReference type="Pfam" id="PF00153">
    <property type="entry name" value="Mito_carr"/>
    <property type="match status" value="3"/>
</dbReference>
<feature type="domain" description="EF-hand" evidence="12">
    <location>
        <begin position="67"/>
        <end position="102"/>
    </location>
</feature>